<dbReference type="FunFam" id="1.10.510.10:FF:000530">
    <property type="entry name" value="probable receptor-like protein kinase At5g59700"/>
    <property type="match status" value="1"/>
</dbReference>
<dbReference type="InterPro" id="IPR000719">
    <property type="entry name" value="Prot_kinase_dom"/>
</dbReference>
<dbReference type="PANTHER" id="PTHR48055">
    <property type="entry name" value="LEUCINE-RICH REPEAT RECEPTOR PROTEIN KINASE EMS1"/>
    <property type="match status" value="1"/>
</dbReference>
<dbReference type="InterPro" id="IPR001245">
    <property type="entry name" value="Ser-Thr/Tyr_kinase_cat_dom"/>
</dbReference>
<dbReference type="InterPro" id="IPR011009">
    <property type="entry name" value="Kinase-like_dom_sf"/>
</dbReference>
<dbReference type="SUPFAM" id="SSF56112">
    <property type="entry name" value="Protein kinase-like (PK-like)"/>
    <property type="match status" value="1"/>
</dbReference>
<proteinExistence type="predicted"/>
<sequence>MPIKPLNFIGQGIAGKVYKGVLANGWHVAVKHIMKDEDAETFMREVTSLSHVKHPNLVTLRGYCEEEDERFLVYELCVNGNLSEWLFGKDKTLSWVQRLQIALDSACGLWFLHIYPAAASFIPTNILLGANFEAKLSDFGLSKVIDKGVSHVSSEVRGTFGYVDPEYRQNRRVNAAGDVYSFGIVLLQILSGKRVINMNVRRPMSLDKMAKVLTKGGDISEFADPKLRGEYPIEAFDLTLKLAIACTGHKQQRPSMEQVVTRLEEALKISTRDHESYAVSIVESRTVSIGDHGSGLIARLFVVQSGIPDEATSFLSLKQ</sequence>
<evidence type="ECO:0000259" key="1">
    <source>
        <dbReference type="PROSITE" id="PS50011"/>
    </source>
</evidence>
<name>A0A6V7P3D5_ANACO</name>
<gene>
    <name evidence="2" type="ORF">CB5_LOCUS8528</name>
</gene>
<dbReference type="GO" id="GO:0004672">
    <property type="term" value="F:protein kinase activity"/>
    <property type="evidence" value="ECO:0007669"/>
    <property type="project" value="InterPro"/>
</dbReference>
<feature type="domain" description="Protein kinase" evidence="1">
    <location>
        <begin position="3"/>
        <end position="267"/>
    </location>
</feature>
<dbReference type="AlphaFoldDB" id="A0A6V7P3D5"/>
<accession>A0A6V7P3D5</accession>
<dbReference type="Gene3D" id="1.10.510.10">
    <property type="entry name" value="Transferase(Phosphotransferase) domain 1"/>
    <property type="match status" value="1"/>
</dbReference>
<dbReference type="GO" id="GO:0005524">
    <property type="term" value="F:ATP binding"/>
    <property type="evidence" value="ECO:0007669"/>
    <property type="project" value="InterPro"/>
</dbReference>
<dbReference type="Pfam" id="PF07714">
    <property type="entry name" value="PK_Tyr_Ser-Thr"/>
    <property type="match status" value="1"/>
</dbReference>
<dbReference type="Gene3D" id="3.30.200.20">
    <property type="entry name" value="Phosphorylase Kinase, domain 1"/>
    <property type="match status" value="1"/>
</dbReference>
<evidence type="ECO:0000313" key="2">
    <source>
        <dbReference type="EMBL" id="CAD1825317.1"/>
    </source>
</evidence>
<dbReference type="InterPro" id="IPR051564">
    <property type="entry name" value="LRR_receptor-like_kinase"/>
</dbReference>
<protein>
    <recommendedName>
        <fullName evidence="1">Protein kinase domain-containing protein</fullName>
    </recommendedName>
</protein>
<dbReference type="PROSITE" id="PS50011">
    <property type="entry name" value="PROTEIN_KINASE_DOM"/>
    <property type="match status" value="1"/>
</dbReference>
<reference evidence="2" key="1">
    <citation type="submission" date="2020-07" db="EMBL/GenBank/DDBJ databases">
        <authorList>
            <person name="Lin J."/>
        </authorList>
    </citation>
    <scope>NUCLEOTIDE SEQUENCE</scope>
</reference>
<dbReference type="GO" id="GO:0016020">
    <property type="term" value="C:membrane"/>
    <property type="evidence" value="ECO:0007669"/>
    <property type="project" value="TreeGrafter"/>
</dbReference>
<organism evidence="2">
    <name type="scientific">Ananas comosus var. bracteatus</name>
    <name type="common">red pineapple</name>
    <dbReference type="NCBI Taxonomy" id="296719"/>
    <lineage>
        <taxon>Eukaryota</taxon>
        <taxon>Viridiplantae</taxon>
        <taxon>Streptophyta</taxon>
        <taxon>Embryophyta</taxon>
        <taxon>Tracheophyta</taxon>
        <taxon>Spermatophyta</taxon>
        <taxon>Magnoliopsida</taxon>
        <taxon>Liliopsida</taxon>
        <taxon>Poales</taxon>
        <taxon>Bromeliaceae</taxon>
        <taxon>Bromelioideae</taxon>
        <taxon>Ananas</taxon>
    </lineage>
</organism>
<dbReference type="EMBL" id="LR862144">
    <property type="protein sequence ID" value="CAD1825317.1"/>
    <property type="molecule type" value="Genomic_DNA"/>
</dbReference>
<dbReference type="PANTHER" id="PTHR48055:SF9">
    <property type="entry name" value="PROTEIN KINASE DOMAIN-CONTAINING PROTEIN"/>
    <property type="match status" value="1"/>
</dbReference>